<evidence type="ECO:0000259" key="3">
    <source>
        <dbReference type="PROSITE" id="PS50851"/>
    </source>
</evidence>
<dbReference type="PROSITE" id="PS50851">
    <property type="entry name" value="CHEW"/>
    <property type="match status" value="1"/>
</dbReference>
<organism evidence="4 5">
    <name type="scientific">Halovibrio salipaludis</name>
    <dbReference type="NCBI Taxonomy" id="2032626"/>
    <lineage>
        <taxon>Bacteria</taxon>
        <taxon>Pseudomonadati</taxon>
        <taxon>Pseudomonadota</taxon>
        <taxon>Gammaproteobacteria</taxon>
        <taxon>Oceanospirillales</taxon>
        <taxon>Halomonadaceae</taxon>
        <taxon>Halovibrio</taxon>
    </lineage>
</organism>
<dbReference type="InterPro" id="IPR001789">
    <property type="entry name" value="Sig_transdc_resp-reg_receiver"/>
</dbReference>
<dbReference type="SMART" id="SM00260">
    <property type="entry name" value="CheW"/>
    <property type="match status" value="1"/>
</dbReference>
<dbReference type="InterPro" id="IPR036061">
    <property type="entry name" value="CheW-like_dom_sf"/>
</dbReference>
<evidence type="ECO:0000313" key="5">
    <source>
        <dbReference type="Proteomes" id="UP000218896"/>
    </source>
</evidence>
<dbReference type="PROSITE" id="PS50110">
    <property type="entry name" value="RESPONSE_REGULATORY"/>
    <property type="match status" value="1"/>
</dbReference>
<gene>
    <name evidence="4" type="ORF">CK501_05015</name>
</gene>
<dbReference type="OrthoDB" id="9800897at2"/>
<accession>A0A2A2F8G4</accession>
<sequence>MAGLLDNVDQRTRLVGRNRLELLLFRLHGRQLFAINVFKVREVIRMPKLTAIPQRHPVVEGVTHLRGTTVPVINLGAAIGMKPQEVSDDASLIITEYNRRTQAFLIGGVERILNMNWEEIESPPKTTGRGHYLTAITRHDDKLVEIIDVEKVLSEIVPYTTSLSEGLVDEEVVASARGKRILVVDDSPVALNQARDTIEQLGIEVVTAGNGAEGLARLQAMAQNGGIDQLLMVITDAEMPEMDGYRLTTEIREDSRLKHLHVALHTSLSGDFNQAMVDRVGCDDFLSKFRPDELAELVQNYLRKVSDTNS</sequence>
<dbReference type="GO" id="GO:0006935">
    <property type="term" value="P:chemotaxis"/>
    <property type="evidence" value="ECO:0007669"/>
    <property type="project" value="InterPro"/>
</dbReference>
<feature type="modified residue" description="4-aspartylphosphate" evidence="1">
    <location>
        <position position="236"/>
    </location>
</feature>
<dbReference type="SUPFAM" id="SSF50341">
    <property type="entry name" value="CheW-like"/>
    <property type="match status" value="1"/>
</dbReference>
<dbReference type="EMBL" id="NSKD01000002">
    <property type="protein sequence ID" value="PAU80929.1"/>
    <property type="molecule type" value="Genomic_DNA"/>
</dbReference>
<name>A0A2A2F8G4_9GAMM</name>
<dbReference type="InterPro" id="IPR024181">
    <property type="entry name" value="Chemotax_regulator_CheV"/>
</dbReference>
<dbReference type="PIRSF" id="PIRSF002867">
    <property type="entry name" value="CheV"/>
    <property type="match status" value="1"/>
</dbReference>
<evidence type="ECO:0000256" key="1">
    <source>
        <dbReference type="PROSITE-ProRule" id="PRU00169"/>
    </source>
</evidence>
<reference evidence="4 5" key="1">
    <citation type="submission" date="2017-08" db="EMBL/GenBank/DDBJ databases">
        <title>Halovibrio sewagensis sp. nov., isolated from wastewater of high salinity.</title>
        <authorList>
            <person name="Dong X."/>
            <person name="Zhang G."/>
        </authorList>
    </citation>
    <scope>NUCLEOTIDE SEQUENCE [LARGE SCALE GENOMIC DNA]</scope>
    <source>
        <strain evidence="4 5">YL5-2</strain>
    </source>
</reference>
<dbReference type="PANTHER" id="PTHR47233:SF3">
    <property type="entry name" value="CHEMOTAXIS PROTEIN CHEV"/>
    <property type="match status" value="1"/>
</dbReference>
<dbReference type="SMART" id="SM00448">
    <property type="entry name" value="REC"/>
    <property type="match status" value="1"/>
</dbReference>
<dbReference type="AlphaFoldDB" id="A0A2A2F8G4"/>
<comment type="caution">
    <text evidence="4">The sequence shown here is derived from an EMBL/GenBank/DDBJ whole genome shotgun (WGS) entry which is preliminary data.</text>
</comment>
<keyword evidence="5" id="KW-1185">Reference proteome</keyword>
<dbReference type="PANTHER" id="PTHR47233">
    <property type="entry name" value="CHEMOTAXIS PROTEIN CHEV"/>
    <property type="match status" value="1"/>
</dbReference>
<evidence type="ECO:0000259" key="2">
    <source>
        <dbReference type="PROSITE" id="PS50110"/>
    </source>
</evidence>
<dbReference type="Gene3D" id="2.30.30.40">
    <property type="entry name" value="SH3 Domains"/>
    <property type="match status" value="1"/>
</dbReference>
<proteinExistence type="predicted"/>
<dbReference type="Pfam" id="PF00072">
    <property type="entry name" value="Response_reg"/>
    <property type="match status" value="1"/>
</dbReference>
<protein>
    <submittedName>
        <fullName evidence="4">Chemotaxis protein CheW</fullName>
    </submittedName>
</protein>
<dbReference type="InterPro" id="IPR002545">
    <property type="entry name" value="CheW-lke_dom"/>
</dbReference>
<dbReference type="GO" id="GO:0000160">
    <property type="term" value="P:phosphorelay signal transduction system"/>
    <property type="evidence" value="ECO:0007669"/>
    <property type="project" value="InterPro"/>
</dbReference>
<evidence type="ECO:0000313" key="4">
    <source>
        <dbReference type="EMBL" id="PAU80929.1"/>
    </source>
</evidence>
<dbReference type="Pfam" id="PF01584">
    <property type="entry name" value="CheW"/>
    <property type="match status" value="1"/>
</dbReference>
<feature type="domain" description="CheW-like" evidence="3">
    <location>
        <begin position="19"/>
        <end position="158"/>
    </location>
</feature>
<dbReference type="Proteomes" id="UP000218896">
    <property type="component" value="Unassembled WGS sequence"/>
</dbReference>
<feature type="domain" description="Response regulatory" evidence="2">
    <location>
        <begin position="180"/>
        <end position="302"/>
    </location>
</feature>
<dbReference type="RefSeq" id="WP_095616657.1">
    <property type="nucleotide sequence ID" value="NZ_NSKD01000002.1"/>
</dbReference>
<dbReference type="InterPro" id="IPR011006">
    <property type="entry name" value="CheY-like_superfamily"/>
</dbReference>
<dbReference type="Gene3D" id="2.40.50.180">
    <property type="entry name" value="CheA-289, Domain 4"/>
    <property type="match status" value="1"/>
</dbReference>
<dbReference type="Gene3D" id="3.40.50.2300">
    <property type="match status" value="1"/>
</dbReference>
<keyword evidence="1" id="KW-0597">Phosphoprotein</keyword>
<dbReference type="SUPFAM" id="SSF52172">
    <property type="entry name" value="CheY-like"/>
    <property type="match status" value="1"/>
</dbReference>